<keyword evidence="2 3" id="KW-0560">Oxidoreductase</keyword>
<gene>
    <name evidence="3" type="ORF">MJA45_08550</name>
</gene>
<proteinExistence type="inferred from homology"/>
<dbReference type="InterPro" id="IPR002347">
    <property type="entry name" value="SDR_fam"/>
</dbReference>
<dbReference type="CDD" id="cd05233">
    <property type="entry name" value="SDR_c"/>
    <property type="match status" value="1"/>
</dbReference>
<keyword evidence="4" id="KW-1185">Reference proteome</keyword>
<dbReference type="InterPro" id="IPR051122">
    <property type="entry name" value="SDR_DHRS6-like"/>
</dbReference>
<evidence type="ECO:0000313" key="4">
    <source>
        <dbReference type="Proteomes" id="UP001305702"/>
    </source>
</evidence>
<dbReference type="InterPro" id="IPR020904">
    <property type="entry name" value="Sc_DH/Rdtase_CS"/>
</dbReference>
<dbReference type="InterPro" id="IPR036291">
    <property type="entry name" value="NAD(P)-bd_dom_sf"/>
</dbReference>
<protein>
    <submittedName>
        <fullName evidence="3">SDR family oxidoreductase</fullName>
        <ecNumber evidence="3">1.-.-.-</ecNumber>
    </submittedName>
</protein>
<dbReference type="PANTHER" id="PTHR43477:SF1">
    <property type="entry name" value="DIHYDROANTICAPSIN 7-DEHYDROGENASE"/>
    <property type="match status" value="1"/>
</dbReference>
<dbReference type="PANTHER" id="PTHR43477">
    <property type="entry name" value="DIHYDROANTICAPSIN 7-DEHYDROGENASE"/>
    <property type="match status" value="1"/>
</dbReference>
<dbReference type="PRINTS" id="PR00081">
    <property type="entry name" value="GDHRDH"/>
</dbReference>
<dbReference type="GO" id="GO:0008206">
    <property type="term" value="P:bile acid metabolic process"/>
    <property type="evidence" value="ECO:0007669"/>
    <property type="project" value="UniProtKB-ARBA"/>
</dbReference>
<dbReference type="EMBL" id="CP130318">
    <property type="protein sequence ID" value="WNQ13060.1"/>
    <property type="molecule type" value="Genomic_DNA"/>
</dbReference>
<dbReference type="RefSeq" id="WP_315606840.1">
    <property type="nucleotide sequence ID" value="NZ_CP130318.1"/>
</dbReference>
<organism evidence="3 4">
    <name type="scientific">Paenibacillus aurantius</name>
    <dbReference type="NCBI Taxonomy" id="2918900"/>
    <lineage>
        <taxon>Bacteria</taxon>
        <taxon>Bacillati</taxon>
        <taxon>Bacillota</taxon>
        <taxon>Bacilli</taxon>
        <taxon>Bacillales</taxon>
        <taxon>Paenibacillaceae</taxon>
        <taxon>Paenibacillus</taxon>
    </lineage>
</organism>
<evidence type="ECO:0000256" key="2">
    <source>
        <dbReference type="ARBA" id="ARBA00023002"/>
    </source>
</evidence>
<dbReference type="FunFam" id="3.40.50.720:FF:000084">
    <property type="entry name" value="Short-chain dehydrogenase reductase"/>
    <property type="match status" value="1"/>
</dbReference>
<evidence type="ECO:0000256" key="1">
    <source>
        <dbReference type="ARBA" id="ARBA00006484"/>
    </source>
</evidence>
<dbReference type="KEGG" id="paun:MJA45_08550"/>
<dbReference type="PROSITE" id="PS00061">
    <property type="entry name" value="ADH_SHORT"/>
    <property type="match status" value="1"/>
</dbReference>
<dbReference type="EC" id="1.-.-.-" evidence="3"/>
<dbReference type="Proteomes" id="UP001305702">
    <property type="component" value="Chromosome"/>
</dbReference>
<dbReference type="Gene3D" id="3.40.50.720">
    <property type="entry name" value="NAD(P)-binding Rossmann-like Domain"/>
    <property type="match status" value="1"/>
</dbReference>
<dbReference type="AlphaFoldDB" id="A0AA96RF10"/>
<dbReference type="Pfam" id="PF13561">
    <property type="entry name" value="adh_short_C2"/>
    <property type="match status" value="1"/>
</dbReference>
<comment type="similarity">
    <text evidence="1">Belongs to the short-chain dehydrogenases/reductases (SDR) family.</text>
</comment>
<reference evidence="3 4" key="1">
    <citation type="submission" date="2022-02" db="EMBL/GenBank/DDBJ databases">
        <title>Paenibacillus sp. MBLB1776 Whole Genome Shotgun Sequencing.</title>
        <authorList>
            <person name="Hwang C.Y."/>
            <person name="Cho E.-S."/>
            <person name="Seo M.-J."/>
        </authorList>
    </citation>
    <scope>NUCLEOTIDE SEQUENCE [LARGE SCALE GENOMIC DNA]</scope>
    <source>
        <strain evidence="3 4">MBLB1776</strain>
    </source>
</reference>
<sequence length="250" mass="27133">MSSLEGKIILITGGLGTLGSSAIRLFLKQGATIAASDRKALQEHPAVEAAVEPYGKERFQYFQADVTDEAQVQELAEEIGRRFGALHGLYHNVYVNVAKPLLELTLEQWEDSMRGSLTSAFLVCKYMLPLMIRSGGGSIVNTSSIIGQVPLNNYLAYGTAKAGMNQFTRLVAKDYASQGIRANVLVPGDFKSDEFLESPPDSFREMMGNITLLGRSARADEINEVASFLLSDASSYVTASLYSADGGFRL</sequence>
<dbReference type="GO" id="GO:0016491">
    <property type="term" value="F:oxidoreductase activity"/>
    <property type="evidence" value="ECO:0007669"/>
    <property type="project" value="UniProtKB-KW"/>
</dbReference>
<name>A0AA96RF10_9BACL</name>
<accession>A0AA96RF10</accession>
<dbReference type="SUPFAM" id="SSF51735">
    <property type="entry name" value="NAD(P)-binding Rossmann-fold domains"/>
    <property type="match status" value="1"/>
</dbReference>
<evidence type="ECO:0000313" key="3">
    <source>
        <dbReference type="EMBL" id="WNQ13060.1"/>
    </source>
</evidence>